<keyword evidence="2" id="KW-0067">ATP-binding</keyword>
<feature type="region of interest" description="Disordered" evidence="4">
    <location>
        <begin position="435"/>
        <end position="462"/>
    </location>
</feature>
<dbReference type="Proteomes" id="UP000054498">
    <property type="component" value="Unassembled WGS sequence"/>
</dbReference>
<dbReference type="SMART" id="SM00534">
    <property type="entry name" value="MUTSac"/>
    <property type="match status" value="1"/>
</dbReference>
<dbReference type="GO" id="GO:0005524">
    <property type="term" value="F:ATP binding"/>
    <property type="evidence" value="ECO:0007669"/>
    <property type="project" value="UniProtKB-KW"/>
</dbReference>
<feature type="domain" description="DNA mismatch repair proteins mutS family" evidence="5">
    <location>
        <begin position="189"/>
        <end position="413"/>
    </location>
</feature>
<feature type="compositionally biased region" description="Acidic residues" evidence="4">
    <location>
        <begin position="347"/>
        <end position="357"/>
    </location>
</feature>
<accession>A0A0D2LUP5</accession>
<feature type="compositionally biased region" description="Low complexity" evidence="4">
    <location>
        <begin position="108"/>
        <end position="121"/>
    </location>
</feature>
<protein>
    <recommendedName>
        <fullName evidence="5">DNA mismatch repair proteins mutS family domain-containing protein</fullName>
    </recommendedName>
</protein>
<dbReference type="GO" id="GO:0005634">
    <property type="term" value="C:nucleus"/>
    <property type="evidence" value="ECO:0007669"/>
    <property type="project" value="TreeGrafter"/>
</dbReference>
<dbReference type="GO" id="GO:0005739">
    <property type="term" value="C:mitochondrion"/>
    <property type="evidence" value="ECO:0007669"/>
    <property type="project" value="TreeGrafter"/>
</dbReference>
<dbReference type="Gene3D" id="3.40.50.300">
    <property type="entry name" value="P-loop containing nucleotide triphosphate hydrolases"/>
    <property type="match status" value="1"/>
</dbReference>
<dbReference type="PANTHER" id="PTHR11361">
    <property type="entry name" value="DNA MISMATCH REPAIR PROTEIN MUTS FAMILY MEMBER"/>
    <property type="match status" value="1"/>
</dbReference>
<evidence type="ECO:0000256" key="2">
    <source>
        <dbReference type="ARBA" id="ARBA00022840"/>
    </source>
</evidence>
<dbReference type="GO" id="GO:0030983">
    <property type="term" value="F:mismatched DNA binding"/>
    <property type="evidence" value="ECO:0007669"/>
    <property type="project" value="InterPro"/>
</dbReference>
<feature type="region of interest" description="Disordered" evidence="4">
    <location>
        <begin position="489"/>
        <end position="550"/>
    </location>
</feature>
<dbReference type="STRING" id="145388.A0A0D2LUP5"/>
<gene>
    <name evidence="6" type="ORF">MNEG_12612</name>
</gene>
<dbReference type="GeneID" id="25729992"/>
<dbReference type="SUPFAM" id="SSF52540">
    <property type="entry name" value="P-loop containing nucleoside triphosphate hydrolases"/>
    <property type="match status" value="1"/>
</dbReference>
<evidence type="ECO:0000256" key="1">
    <source>
        <dbReference type="ARBA" id="ARBA00022741"/>
    </source>
</evidence>
<feature type="compositionally biased region" description="Low complexity" evidence="4">
    <location>
        <begin position="436"/>
        <end position="448"/>
    </location>
</feature>
<evidence type="ECO:0000313" key="6">
    <source>
        <dbReference type="EMBL" id="KIY95349.1"/>
    </source>
</evidence>
<evidence type="ECO:0000256" key="4">
    <source>
        <dbReference type="SAM" id="MobiDB-lite"/>
    </source>
</evidence>
<dbReference type="InterPro" id="IPR027417">
    <property type="entry name" value="P-loop_NTPase"/>
</dbReference>
<evidence type="ECO:0000256" key="3">
    <source>
        <dbReference type="ARBA" id="ARBA00023125"/>
    </source>
</evidence>
<evidence type="ECO:0000313" key="7">
    <source>
        <dbReference type="Proteomes" id="UP000054498"/>
    </source>
</evidence>
<dbReference type="OrthoDB" id="10252754at2759"/>
<feature type="region of interest" description="Disordered" evidence="4">
    <location>
        <begin position="338"/>
        <end position="368"/>
    </location>
</feature>
<feature type="compositionally biased region" description="Gly residues" evidence="4">
    <location>
        <begin position="593"/>
        <end position="607"/>
    </location>
</feature>
<feature type="region of interest" description="Disordered" evidence="4">
    <location>
        <begin position="718"/>
        <end position="738"/>
    </location>
</feature>
<proteinExistence type="predicted"/>
<dbReference type="GO" id="GO:0140664">
    <property type="term" value="F:ATP-dependent DNA damage sensor activity"/>
    <property type="evidence" value="ECO:0007669"/>
    <property type="project" value="InterPro"/>
</dbReference>
<feature type="compositionally biased region" description="Low complexity" evidence="4">
    <location>
        <begin position="521"/>
        <end position="550"/>
    </location>
</feature>
<feature type="compositionally biased region" description="Gly residues" evidence="4">
    <location>
        <begin position="449"/>
        <end position="458"/>
    </location>
</feature>
<name>A0A0D2LUP5_9CHLO</name>
<feature type="region of interest" description="Disordered" evidence="4">
    <location>
        <begin position="108"/>
        <end position="133"/>
    </location>
</feature>
<dbReference type="KEGG" id="mng:MNEG_12612"/>
<dbReference type="PANTHER" id="PTHR11361:SF34">
    <property type="entry name" value="DNA MISMATCH REPAIR PROTEIN MSH1, MITOCHONDRIAL"/>
    <property type="match status" value="1"/>
</dbReference>
<feature type="compositionally biased region" description="Low complexity" evidence="4">
    <location>
        <begin position="489"/>
        <end position="501"/>
    </location>
</feature>
<dbReference type="AlphaFoldDB" id="A0A0D2LUP5"/>
<dbReference type="InterPro" id="IPR000432">
    <property type="entry name" value="DNA_mismatch_repair_MutS_C"/>
</dbReference>
<dbReference type="GO" id="GO:0043504">
    <property type="term" value="P:mitochondrial DNA repair"/>
    <property type="evidence" value="ECO:0007669"/>
    <property type="project" value="TreeGrafter"/>
</dbReference>
<sequence>MAQLDPVLRELGLRRAEPAKTGCPRGGGPCFTNDALDSASVEWYVAVQEAGVVARARLQGLADEVAPLLPAVGVAAGASILLQALMLHVDYALGLGWSLPQLVGPGLSGGPASSSSSSSSIGGNGGSSDLGSVNNSASSSVSGAAASDGAAAPCALVLRGAWPYWMDRHGGSAEGVSGQEVVANDVELAGMALLTGPNMAGKSTALRTVCATSLLANCGLLVPADPGCVVPHFTHYALRNFSGDAPTEGMSAFGVEMRDMASVLSEASSPGARPLVLVDELGKGTEVLGGSALAAAMLEELVARGCSGVFASHLHLLQSLPLDTPGLVKWRMEVAEDEGWGRRAGSDDDDEEVEEGAEGGVERPYPLAGYGLTPKRPTWRIGQGVCSESLALEVALACGLQEDVAVRAAQLLSLVPPYEDLARAGFGVEYAGGPGSAHDGGASSEAAGSNGGWGGVNGNGSSNGHPVHLNGYSGGSSWVLSGASAGAFAQGEGSAGSSSGSSGQGEAGAWHLIGGEGGGDTSTNSGSDSSSGSDGEAAAEPSGAPEEQPAVPVVPLAEAEPVMSAVVAWLADHGLLTQQPHAEVEATPAAAGEGAGHGSGEGAGGAIGRPDAPRAPLPRPLLVEAGRTQPQPGDSLRPCVYAVRWRRSGFFYGGSTNDVRQRYRQHGARGGPVDMLYVALDSGGGGGGGGPGGGAGGGWVALEGALAAAEGELIRRLRDAGFPMKSTRDARRKRRGRQ</sequence>
<dbReference type="Pfam" id="PF00488">
    <property type="entry name" value="MutS_V"/>
    <property type="match status" value="1"/>
</dbReference>
<organism evidence="6 7">
    <name type="scientific">Monoraphidium neglectum</name>
    <dbReference type="NCBI Taxonomy" id="145388"/>
    <lineage>
        <taxon>Eukaryota</taxon>
        <taxon>Viridiplantae</taxon>
        <taxon>Chlorophyta</taxon>
        <taxon>core chlorophytes</taxon>
        <taxon>Chlorophyceae</taxon>
        <taxon>CS clade</taxon>
        <taxon>Sphaeropleales</taxon>
        <taxon>Selenastraceae</taxon>
        <taxon>Monoraphidium</taxon>
    </lineage>
</organism>
<dbReference type="RefSeq" id="XP_013894369.1">
    <property type="nucleotide sequence ID" value="XM_014038915.1"/>
</dbReference>
<dbReference type="EMBL" id="KK103555">
    <property type="protein sequence ID" value="KIY95349.1"/>
    <property type="molecule type" value="Genomic_DNA"/>
</dbReference>
<dbReference type="GO" id="GO:0006298">
    <property type="term" value="P:mismatch repair"/>
    <property type="evidence" value="ECO:0007669"/>
    <property type="project" value="InterPro"/>
</dbReference>
<dbReference type="InterPro" id="IPR045076">
    <property type="entry name" value="MutS"/>
</dbReference>
<reference evidence="6 7" key="1">
    <citation type="journal article" date="2013" name="BMC Genomics">
        <title>Reconstruction of the lipid metabolism for the microalga Monoraphidium neglectum from its genome sequence reveals characteristics suitable for biofuel production.</title>
        <authorList>
            <person name="Bogen C."/>
            <person name="Al-Dilaimi A."/>
            <person name="Albersmeier A."/>
            <person name="Wichmann J."/>
            <person name="Grundmann M."/>
            <person name="Rupp O."/>
            <person name="Lauersen K.J."/>
            <person name="Blifernez-Klassen O."/>
            <person name="Kalinowski J."/>
            <person name="Goesmann A."/>
            <person name="Mussgnug J.H."/>
            <person name="Kruse O."/>
        </authorList>
    </citation>
    <scope>NUCLEOTIDE SEQUENCE [LARGE SCALE GENOMIC DNA]</scope>
    <source>
        <strain evidence="6 7">SAG 48.87</strain>
    </source>
</reference>
<keyword evidence="7" id="KW-1185">Reference proteome</keyword>
<keyword evidence="3" id="KW-0238">DNA-binding</keyword>
<keyword evidence="1" id="KW-0547">Nucleotide-binding</keyword>
<feature type="region of interest" description="Disordered" evidence="4">
    <location>
        <begin position="586"/>
        <end position="618"/>
    </location>
</feature>
<evidence type="ECO:0000259" key="5">
    <source>
        <dbReference type="SMART" id="SM00534"/>
    </source>
</evidence>